<dbReference type="InterPro" id="IPR043726">
    <property type="entry name" value="LiaI-LiaF-like_TM1"/>
</dbReference>
<dbReference type="OrthoDB" id="2989824at2"/>
<comment type="caution">
    <text evidence="2">The sequence shown here is derived from an EMBL/GenBank/DDBJ whole genome shotgun (WGS) entry which is preliminary data.</text>
</comment>
<organism evidence="2 3">
    <name type="scientific">Metabacillus sediminilitoris</name>
    <dbReference type="NCBI Taxonomy" id="2567941"/>
    <lineage>
        <taxon>Bacteria</taxon>
        <taxon>Bacillati</taxon>
        <taxon>Bacillota</taxon>
        <taxon>Bacilli</taxon>
        <taxon>Bacillales</taxon>
        <taxon>Bacillaceae</taxon>
        <taxon>Metabacillus</taxon>
    </lineage>
</organism>
<dbReference type="AlphaFoldDB" id="A0A4S4C2E8"/>
<evidence type="ECO:0000313" key="3">
    <source>
        <dbReference type="Proteomes" id="UP000310334"/>
    </source>
</evidence>
<evidence type="ECO:0000313" key="2">
    <source>
        <dbReference type="EMBL" id="THF81865.1"/>
    </source>
</evidence>
<protein>
    <recommendedName>
        <fullName evidence="1">LiaI-LiaF-like transmembrane region domain-containing protein</fullName>
    </recommendedName>
</protein>
<dbReference type="Pfam" id="PF18917">
    <property type="entry name" value="LiaI-LiaF-like_TM1"/>
    <property type="match status" value="1"/>
</dbReference>
<dbReference type="Proteomes" id="UP000310334">
    <property type="component" value="Unassembled WGS sequence"/>
</dbReference>
<feature type="domain" description="LiaI-LiaF-like transmembrane region" evidence="1">
    <location>
        <begin position="7"/>
        <end position="45"/>
    </location>
</feature>
<dbReference type="RefSeq" id="WP_136351952.1">
    <property type="nucleotide sequence ID" value="NZ_CP046266.1"/>
</dbReference>
<accession>A0A4S4C2E8</accession>
<gene>
    <name evidence="2" type="ORF">E6W99_04240</name>
</gene>
<keyword evidence="3" id="KW-1185">Reference proteome</keyword>
<name>A0A4S4C2E8_9BACI</name>
<evidence type="ECO:0000259" key="1">
    <source>
        <dbReference type="Pfam" id="PF18917"/>
    </source>
</evidence>
<reference evidence="2 3" key="1">
    <citation type="submission" date="2019-04" db="EMBL/GenBank/DDBJ databases">
        <title>Bacillus sediminilitoris sp. nov., isolated from a tidal flat sediment on the East China Sea.</title>
        <authorList>
            <person name="Wei Y."/>
            <person name="Mao H."/>
            <person name="Fang J."/>
        </authorList>
    </citation>
    <scope>NUCLEOTIDE SEQUENCE [LARGE SCALE GENOMIC DNA]</scope>
    <source>
        <strain evidence="2 3">DSL-17</strain>
    </source>
</reference>
<proteinExistence type="predicted"/>
<sequence>MKKISLLPGMIFIGIGIYYSFQKLNIHLFENQNSWQVFLILLGAAYLISGHFDKDNSAILPGIILAGLGFHFIFLSKLPNWPDHPAAFLFILAAGLLLTSMKTKSGYAQGLMILAIGLFLHFFQKIIGSLTMLKSGVHILETYWPFLLIFIGAFLLFMKRKK</sequence>
<dbReference type="EMBL" id="SSNT01000003">
    <property type="protein sequence ID" value="THF81865.1"/>
    <property type="molecule type" value="Genomic_DNA"/>
</dbReference>